<dbReference type="EMBL" id="AP018005">
    <property type="protein sequence ID" value="BBB15791.1"/>
    <property type="molecule type" value="Genomic_DNA"/>
</dbReference>
<accession>A0A2Z5UXC4</accession>
<name>A0A2Z5UXC4_9COXI</name>
<gene>
    <name evidence="3" type="primary">yjbJ</name>
    <name evidence="3" type="ORF">RVIR1_13450</name>
</gene>
<dbReference type="Proteomes" id="UP000282483">
    <property type="component" value="Chromosome"/>
</dbReference>
<dbReference type="InterPro" id="IPR026042">
    <property type="entry name" value="YjbJ"/>
</dbReference>
<dbReference type="InterPro" id="IPR036629">
    <property type="entry name" value="YjbJ_sf"/>
</dbReference>
<evidence type="ECO:0000259" key="2">
    <source>
        <dbReference type="Pfam" id="PF05532"/>
    </source>
</evidence>
<dbReference type="RefSeq" id="WP_126323325.1">
    <property type="nucleotide sequence ID" value="NZ_AP018005.1"/>
</dbReference>
<feature type="domain" description="CsbD-like" evidence="2">
    <location>
        <begin position="4"/>
        <end position="56"/>
    </location>
</feature>
<evidence type="ECO:0000313" key="3">
    <source>
        <dbReference type="EMBL" id="BBB15791.1"/>
    </source>
</evidence>
<evidence type="ECO:0000256" key="1">
    <source>
        <dbReference type="ARBA" id="ARBA00009129"/>
    </source>
</evidence>
<dbReference type="PANTHER" id="PTHR34977:SF1">
    <property type="entry name" value="UPF0337 PROTEIN YJBJ"/>
    <property type="match status" value="1"/>
</dbReference>
<dbReference type="PANTHER" id="PTHR34977">
    <property type="entry name" value="UPF0337 PROTEIN YJBJ"/>
    <property type="match status" value="1"/>
</dbReference>
<comment type="similarity">
    <text evidence="1">Belongs to the UPF0337 (CsbD) family.</text>
</comment>
<dbReference type="InterPro" id="IPR008462">
    <property type="entry name" value="CsbD"/>
</dbReference>
<protein>
    <submittedName>
        <fullName evidence="3">CsbD family protein</fullName>
    </submittedName>
</protein>
<proteinExistence type="inferred from homology"/>
<dbReference type="AlphaFoldDB" id="A0A2Z5UXC4"/>
<dbReference type="Pfam" id="PF05532">
    <property type="entry name" value="CsbD"/>
    <property type="match status" value="1"/>
</dbReference>
<dbReference type="KEGG" id="rvi:RVIR1_13450"/>
<keyword evidence="4" id="KW-1185">Reference proteome</keyword>
<organism evidence="3 4">
    <name type="scientific">Candidatus Rickettsiella viridis</name>
    <dbReference type="NCBI Taxonomy" id="676208"/>
    <lineage>
        <taxon>Bacteria</taxon>
        <taxon>Pseudomonadati</taxon>
        <taxon>Pseudomonadota</taxon>
        <taxon>Gammaproteobacteria</taxon>
        <taxon>Legionellales</taxon>
        <taxon>Coxiellaceae</taxon>
        <taxon>Rickettsiella</taxon>
    </lineage>
</organism>
<dbReference type="PIRSF" id="PIRSF039008">
    <property type="entry name" value="YjbJ"/>
    <property type="match status" value="1"/>
</dbReference>
<sequence>MNADELKGKWQQLVGKLREQWSKLTDDDWQQVKGNKDQLVGKIKERYGVEKEEVEKQLRDFFNKNKDDHQ</sequence>
<reference evidence="3 4" key="1">
    <citation type="submission" date="2017-03" db="EMBL/GenBank/DDBJ databases">
        <title>The genome sequence of Candidatus Rickettsiella viridis.</title>
        <authorList>
            <person name="Nikoh N."/>
            <person name="Tsuchida T."/>
            <person name="Yamaguchi K."/>
            <person name="Maeda T."/>
            <person name="Shigenobu S."/>
            <person name="Fukatsu T."/>
        </authorList>
    </citation>
    <scope>NUCLEOTIDE SEQUENCE [LARGE SCALE GENOMIC DNA]</scope>
    <source>
        <strain evidence="3 4">Ap-RA04</strain>
    </source>
</reference>
<dbReference type="Gene3D" id="1.10.1470.10">
    <property type="entry name" value="YjbJ"/>
    <property type="match status" value="1"/>
</dbReference>
<dbReference type="InterPro" id="IPR050423">
    <property type="entry name" value="UPF0337_stress_rsp"/>
</dbReference>
<dbReference type="SUPFAM" id="SSF69047">
    <property type="entry name" value="Hypothetical protein YjbJ"/>
    <property type="match status" value="1"/>
</dbReference>
<evidence type="ECO:0000313" key="4">
    <source>
        <dbReference type="Proteomes" id="UP000282483"/>
    </source>
</evidence>
<dbReference type="OrthoDB" id="9796058at2"/>